<protein>
    <recommendedName>
        <fullName evidence="4">Helix-turn-helix domain-containing protein</fullName>
    </recommendedName>
</protein>
<evidence type="ECO:0000256" key="1">
    <source>
        <dbReference type="SAM" id="MobiDB-lite"/>
    </source>
</evidence>
<gene>
    <name evidence="2" type="ORF">SCMU_14640</name>
</gene>
<feature type="region of interest" description="Disordered" evidence="1">
    <location>
        <begin position="59"/>
        <end position="91"/>
    </location>
</feature>
<evidence type="ECO:0000313" key="2">
    <source>
        <dbReference type="EMBL" id="BCT75622.1"/>
    </source>
</evidence>
<name>A0ABM7PTP4_SINCY</name>
<reference evidence="2 3" key="1">
    <citation type="journal article" date="2021" name="J. Biosci. Bioeng.">
        <title>Identification and characterization of a chc gene cluster responsible for the aromatization pathway of cyclohexanecarboxylate degradation in Sinomonas cyclohexanicum ATCC 51369.</title>
        <authorList>
            <person name="Yamamoto T."/>
            <person name="Hasegawa Y."/>
            <person name="Lau P.C.K."/>
            <person name="Iwaki H."/>
        </authorList>
    </citation>
    <scope>NUCLEOTIDE SEQUENCE [LARGE SCALE GENOMIC DNA]</scope>
    <source>
        <strain evidence="2 3">ATCC 51369</strain>
    </source>
</reference>
<evidence type="ECO:0000313" key="3">
    <source>
        <dbReference type="Proteomes" id="UP001319861"/>
    </source>
</evidence>
<accession>A0ABM7PTP4</accession>
<keyword evidence="3" id="KW-1185">Reference proteome</keyword>
<sequence length="91" mass="9912">MTPEQAAEQLNKAAAGLGGEPVITGARLRQAIREGSLAHVVLARGKWMLTEEHVREWITSAQTRPATGGAARRERQPMGATSRSRNTTRNH</sequence>
<dbReference type="EMBL" id="AP024525">
    <property type="protein sequence ID" value="BCT75622.1"/>
    <property type="molecule type" value="Genomic_DNA"/>
</dbReference>
<proteinExistence type="predicted"/>
<evidence type="ECO:0008006" key="4">
    <source>
        <dbReference type="Google" id="ProtNLM"/>
    </source>
</evidence>
<dbReference type="Proteomes" id="UP001319861">
    <property type="component" value="Chromosome"/>
</dbReference>
<organism evidence="2 3">
    <name type="scientific">Sinomonas cyclohexanicum</name>
    <name type="common">Corynebacterium cyclohexanicum</name>
    <dbReference type="NCBI Taxonomy" id="322009"/>
    <lineage>
        <taxon>Bacteria</taxon>
        <taxon>Bacillati</taxon>
        <taxon>Actinomycetota</taxon>
        <taxon>Actinomycetes</taxon>
        <taxon>Micrococcales</taxon>
        <taxon>Micrococcaceae</taxon>
        <taxon>Sinomonas</taxon>
    </lineage>
</organism>